<dbReference type="InterPro" id="IPR032710">
    <property type="entry name" value="NTF2-like_dom_sf"/>
</dbReference>
<evidence type="ECO:0000256" key="1">
    <source>
        <dbReference type="SAM" id="SignalP"/>
    </source>
</evidence>
<evidence type="ECO:0000259" key="2">
    <source>
        <dbReference type="Pfam" id="PF13577"/>
    </source>
</evidence>
<dbReference type="AlphaFoldDB" id="A0A2R8C0U2"/>
<dbReference type="Proteomes" id="UP000244912">
    <property type="component" value="Unassembled WGS sequence"/>
</dbReference>
<accession>A0A2R8C0U2</accession>
<dbReference type="Pfam" id="PF13577">
    <property type="entry name" value="SnoaL_4"/>
    <property type="match status" value="1"/>
</dbReference>
<dbReference type="InterPro" id="IPR037401">
    <property type="entry name" value="SnoaL-like"/>
</dbReference>
<reference evidence="3 4" key="1">
    <citation type="submission" date="2018-03" db="EMBL/GenBank/DDBJ databases">
        <authorList>
            <person name="Keele B.F."/>
        </authorList>
    </citation>
    <scope>NUCLEOTIDE SEQUENCE [LARGE SCALE GENOMIC DNA]</scope>
    <source>
        <strain evidence="3 4">CECT 8504</strain>
    </source>
</reference>
<gene>
    <name evidence="3" type="ORF">PAA8504_03903</name>
</gene>
<feature type="domain" description="SnoaL-like" evidence="2">
    <location>
        <begin position="53"/>
        <end position="177"/>
    </location>
</feature>
<sequence length="189" mass="20220">MNIHLVSAVVALSVVSTQIAAQTFPPQHWAGESGLLSLGENGQVDLSAADPMDILRIEEAFIRWGLYYDEGRSDLLPSLFTESGEMVATLGSAEPIATFTGPEEIGGYVDATLEQQGDQRRHSITNFLVQEISESEASAMAYGIVMVAADGLSVGSSVVYTGDLTKGDDGVWKFERLTIAIDDYAGNLN</sequence>
<dbReference type="EMBL" id="ONZF01000013">
    <property type="protein sequence ID" value="SPJ26047.1"/>
    <property type="molecule type" value="Genomic_DNA"/>
</dbReference>
<protein>
    <recommendedName>
        <fullName evidence="2">SnoaL-like domain-containing protein</fullName>
    </recommendedName>
</protein>
<evidence type="ECO:0000313" key="4">
    <source>
        <dbReference type="Proteomes" id="UP000244912"/>
    </source>
</evidence>
<dbReference type="Gene3D" id="3.10.450.50">
    <property type="match status" value="1"/>
</dbReference>
<feature type="chain" id="PRO_5015330688" description="SnoaL-like domain-containing protein" evidence="1">
    <location>
        <begin position="21"/>
        <end position="189"/>
    </location>
</feature>
<keyword evidence="4" id="KW-1185">Reference proteome</keyword>
<dbReference type="RefSeq" id="WP_108895764.1">
    <property type="nucleotide sequence ID" value="NZ_ONZF01000013.1"/>
</dbReference>
<dbReference type="SUPFAM" id="SSF54427">
    <property type="entry name" value="NTF2-like"/>
    <property type="match status" value="1"/>
</dbReference>
<dbReference type="OrthoDB" id="8117193at2"/>
<evidence type="ECO:0000313" key="3">
    <source>
        <dbReference type="EMBL" id="SPJ26047.1"/>
    </source>
</evidence>
<name>A0A2R8C0U2_9RHOB</name>
<organism evidence="3 4">
    <name type="scientific">Palleronia abyssalis</name>
    <dbReference type="NCBI Taxonomy" id="1501240"/>
    <lineage>
        <taxon>Bacteria</taxon>
        <taxon>Pseudomonadati</taxon>
        <taxon>Pseudomonadota</taxon>
        <taxon>Alphaproteobacteria</taxon>
        <taxon>Rhodobacterales</taxon>
        <taxon>Roseobacteraceae</taxon>
        <taxon>Palleronia</taxon>
    </lineage>
</organism>
<keyword evidence="1" id="KW-0732">Signal</keyword>
<feature type="signal peptide" evidence="1">
    <location>
        <begin position="1"/>
        <end position="20"/>
    </location>
</feature>
<dbReference type="CDD" id="cd00531">
    <property type="entry name" value="NTF2_like"/>
    <property type="match status" value="1"/>
</dbReference>
<proteinExistence type="predicted"/>